<evidence type="ECO:0000313" key="2">
    <source>
        <dbReference type="Proteomes" id="UP000499080"/>
    </source>
</evidence>
<name>A0A4Y2QMF2_ARAVE</name>
<sequence length="80" mass="8729">MAEFISSLDPSSLDSRPAIKEIGRIPSMTCKADVGEVQLAPEILSKNFLWMEFRILHCLADRGLANAAAPRRTILSTTVG</sequence>
<dbReference type="Proteomes" id="UP000499080">
    <property type="component" value="Unassembled WGS sequence"/>
</dbReference>
<evidence type="ECO:0000313" key="1">
    <source>
        <dbReference type="EMBL" id="GBN64507.1"/>
    </source>
</evidence>
<protein>
    <submittedName>
        <fullName evidence="1">Uncharacterized protein</fullName>
    </submittedName>
</protein>
<proteinExistence type="predicted"/>
<dbReference type="EMBL" id="BGPR01014274">
    <property type="protein sequence ID" value="GBN64507.1"/>
    <property type="molecule type" value="Genomic_DNA"/>
</dbReference>
<keyword evidence="2" id="KW-1185">Reference proteome</keyword>
<dbReference type="AlphaFoldDB" id="A0A4Y2QMF2"/>
<reference evidence="1 2" key="1">
    <citation type="journal article" date="2019" name="Sci. Rep.">
        <title>Orb-weaving spider Araneus ventricosus genome elucidates the spidroin gene catalogue.</title>
        <authorList>
            <person name="Kono N."/>
            <person name="Nakamura H."/>
            <person name="Ohtoshi R."/>
            <person name="Moran D.A.P."/>
            <person name="Shinohara A."/>
            <person name="Yoshida Y."/>
            <person name="Fujiwara M."/>
            <person name="Mori M."/>
            <person name="Tomita M."/>
            <person name="Arakawa K."/>
        </authorList>
    </citation>
    <scope>NUCLEOTIDE SEQUENCE [LARGE SCALE GENOMIC DNA]</scope>
</reference>
<gene>
    <name evidence="1" type="ORF">AVEN_114425_1</name>
</gene>
<accession>A0A4Y2QMF2</accession>
<organism evidence="1 2">
    <name type="scientific">Araneus ventricosus</name>
    <name type="common">Orbweaver spider</name>
    <name type="synonym">Epeira ventricosa</name>
    <dbReference type="NCBI Taxonomy" id="182803"/>
    <lineage>
        <taxon>Eukaryota</taxon>
        <taxon>Metazoa</taxon>
        <taxon>Ecdysozoa</taxon>
        <taxon>Arthropoda</taxon>
        <taxon>Chelicerata</taxon>
        <taxon>Arachnida</taxon>
        <taxon>Araneae</taxon>
        <taxon>Araneomorphae</taxon>
        <taxon>Entelegynae</taxon>
        <taxon>Araneoidea</taxon>
        <taxon>Araneidae</taxon>
        <taxon>Araneus</taxon>
    </lineage>
</organism>
<comment type="caution">
    <text evidence="1">The sequence shown here is derived from an EMBL/GenBank/DDBJ whole genome shotgun (WGS) entry which is preliminary data.</text>
</comment>